<dbReference type="OrthoDB" id="1405469at2759"/>
<dbReference type="GeneID" id="25564348"/>
<dbReference type="PANTHER" id="PTHR11042">
    <property type="entry name" value="EUKARYOTIC TRANSLATION INITIATION FACTOR 2-ALPHA KINASE EIF2-ALPHA KINASE -RELATED"/>
    <property type="match status" value="1"/>
</dbReference>
<dbReference type="GO" id="GO:0005524">
    <property type="term" value="F:ATP binding"/>
    <property type="evidence" value="ECO:0007669"/>
    <property type="project" value="UniProtKB-KW"/>
</dbReference>
<protein>
    <submittedName>
        <fullName evidence="8">IKS protein kinase</fullName>
    </submittedName>
</protein>
<feature type="region of interest" description="Disordered" evidence="6">
    <location>
        <begin position="1"/>
        <end position="21"/>
    </location>
</feature>
<feature type="region of interest" description="Disordered" evidence="6">
    <location>
        <begin position="632"/>
        <end position="667"/>
    </location>
</feature>
<reference evidence="8 9" key="1">
    <citation type="submission" date="2010-05" db="EMBL/GenBank/DDBJ databases">
        <title>The Genome Sequence of Thecamonas trahens ATCC 50062.</title>
        <authorList>
            <consortium name="The Broad Institute Genome Sequencing Platform"/>
            <person name="Russ C."/>
            <person name="Cuomo C."/>
            <person name="Shea T."/>
            <person name="Young S.K."/>
            <person name="Zeng Q."/>
            <person name="Koehrsen M."/>
            <person name="Haas B."/>
            <person name="Borodovsky M."/>
            <person name="Guigo R."/>
            <person name="Alvarado L."/>
            <person name="Berlin A."/>
            <person name="Bochicchio J."/>
            <person name="Borenstein D."/>
            <person name="Chapman S."/>
            <person name="Chen Z."/>
            <person name="Freedman E."/>
            <person name="Gellesch M."/>
            <person name="Goldberg J."/>
            <person name="Griggs A."/>
            <person name="Gujja S."/>
            <person name="Heilman E."/>
            <person name="Heiman D."/>
            <person name="Hepburn T."/>
            <person name="Howarth C."/>
            <person name="Jen D."/>
            <person name="Larson L."/>
            <person name="Mehta T."/>
            <person name="Park D."/>
            <person name="Pearson M."/>
            <person name="Roberts A."/>
            <person name="Saif S."/>
            <person name="Shenoy N."/>
            <person name="Sisk P."/>
            <person name="Stolte C."/>
            <person name="Sykes S."/>
            <person name="Thomson T."/>
            <person name="Walk T."/>
            <person name="White J."/>
            <person name="Yandava C."/>
            <person name="Burger G."/>
            <person name="Gray M.W."/>
            <person name="Holland P.W.H."/>
            <person name="King N."/>
            <person name="Lang F.B.F."/>
            <person name="Roger A.J."/>
            <person name="Ruiz-Trillo I."/>
            <person name="Lander E."/>
            <person name="Nusbaum C."/>
        </authorList>
    </citation>
    <scope>NUCLEOTIDE SEQUENCE [LARGE SCALE GENOMIC DNA]</scope>
    <source>
        <strain evidence="8 9">ATCC 50062</strain>
    </source>
</reference>
<dbReference type="InterPro" id="IPR000719">
    <property type="entry name" value="Prot_kinase_dom"/>
</dbReference>
<dbReference type="PANTHER" id="PTHR11042:SF138">
    <property type="entry name" value="SERINE_THREONINE-PROTEIN KINASE IKS1-RELATED"/>
    <property type="match status" value="1"/>
</dbReference>
<dbReference type="InterPro" id="IPR008271">
    <property type="entry name" value="Ser/Thr_kinase_AS"/>
</dbReference>
<feature type="domain" description="Protein kinase" evidence="7">
    <location>
        <begin position="257"/>
        <end position="578"/>
    </location>
</feature>
<evidence type="ECO:0000259" key="7">
    <source>
        <dbReference type="PROSITE" id="PS50011"/>
    </source>
</evidence>
<dbReference type="AlphaFoldDB" id="A0A0L0D837"/>
<evidence type="ECO:0000256" key="6">
    <source>
        <dbReference type="SAM" id="MobiDB-lite"/>
    </source>
</evidence>
<dbReference type="eggNOG" id="KOG0032">
    <property type="taxonomic scope" value="Eukaryota"/>
</dbReference>
<dbReference type="SUPFAM" id="SSF56112">
    <property type="entry name" value="Protein kinase-like (PK-like)"/>
    <property type="match status" value="1"/>
</dbReference>
<dbReference type="Pfam" id="PF00069">
    <property type="entry name" value="Pkinase"/>
    <property type="match status" value="1"/>
</dbReference>
<keyword evidence="9" id="KW-1185">Reference proteome</keyword>
<keyword evidence="1" id="KW-0808">Transferase</keyword>
<evidence type="ECO:0000256" key="2">
    <source>
        <dbReference type="ARBA" id="ARBA00022741"/>
    </source>
</evidence>
<evidence type="ECO:0000313" key="8">
    <source>
        <dbReference type="EMBL" id="KNC48380.1"/>
    </source>
</evidence>
<feature type="region of interest" description="Disordered" evidence="6">
    <location>
        <begin position="212"/>
        <end position="237"/>
    </location>
</feature>
<evidence type="ECO:0000313" key="9">
    <source>
        <dbReference type="Proteomes" id="UP000054408"/>
    </source>
</evidence>
<dbReference type="Gene3D" id="1.10.510.10">
    <property type="entry name" value="Transferase(Phosphotransferase) domain 1"/>
    <property type="match status" value="1"/>
</dbReference>
<dbReference type="STRING" id="461836.A0A0L0D837"/>
<accession>A0A0L0D837</accession>
<keyword evidence="4" id="KW-0067">ATP-binding</keyword>
<evidence type="ECO:0000256" key="5">
    <source>
        <dbReference type="ARBA" id="ARBA00037982"/>
    </source>
</evidence>
<dbReference type="EMBL" id="GL349451">
    <property type="protein sequence ID" value="KNC48380.1"/>
    <property type="molecule type" value="Genomic_DNA"/>
</dbReference>
<dbReference type="GO" id="GO:0004672">
    <property type="term" value="F:protein kinase activity"/>
    <property type="evidence" value="ECO:0007669"/>
    <property type="project" value="InterPro"/>
</dbReference>
<keyword evidence="3 8" id="KW-0418">Kinase</keyword>
<feature type="compositionally biased region" description="Gly residues" evidence="6">
    <location>
        <begin position="80"/>
        <end position="90"/>
    </location>
</feature>
<dbReference type="GO" id="GO:0005737">
    <property type="term" value="C:cytoplasm"/>
    <property type="evidence" value="ECO:0007669"/>
    <property type="project" value="TreeGrafter"/>
</dbReference>
<organism evidence="8 9">
    <name type="scientific">Thecamonas trahens ATCC 50062</name>
    <dbReference type="NCBI Taxonomy" id="461836"/>
    <lineage>
        <taxon>Eukaryota</taxon>
        <taxon>Apusozoa</taxon>
        <taxon>Apusomonadida</taxon>
        <taxon>Apusomonadidae</taxon>
        <taxon>Thecamonas</taxon>
    </lineage>
</organism>
<dbReference type="PROSITE" id="PS50011">
    <property type="entry name" value="PROTEIN_KINASE_DOM"/>
    <property type="match status" value="1"/>
</dbReference>
<feature type="compositionally biased region" description="Gly residues" evidence="6">
    <location>
        <begin position="12"/>
        <end position="21"/>
    </location>
</feature>
<proteinExistence type="inferred from homology"/>
<evidence type="ECO:0000256" key="4">
    <source>
        <dbReference type="ARBA" id="ARBA00022840"/>
    </source>
</evidence>
<keyword evidence="2" id="KW-0547">Nucleotide-binding</keyword>
<sequence length="692" mass="73607">MNDSEEMMEESIGGGIRNGGGVHVLESDEIAMMDNDSEASGGLGQMVMATPAGGDEARNHRASGEIQLMIPRNRARAGSGRLGRQGGTGSDVGQSPVAGDMLAPLGTGTTPQLESFPLMPIPSPQLRQDLSGCCPMCGQQAGGSVGGLAGACGADFRVEHMDNDSDAETVSEAADNDADVVLAWMASAESLQMLQPPRLAESHFRILAGAHSVSDGDESGEDDEAAEEVETAGSRRRRQSVRLADQAFATGYYRRFFQELGKIGSGFAGGVYLCQHHLDACDLGLYALKKIPVGTATALLEATLEEVRILRRLQHPNVIHFKHVWLEMAENPADFGPPLPCLFVLMQFANAGNLAELLGLNAAPPTPAEQAAARRAAARGMSAPDAGMELPLSVVWAMLRDVLSGLAYLHDNGIVHCDIKPENILVHEYLADDLEASRRSRFQRDTAHLRLLLTDFGQSRMLSDAHVRSGNTGTLRYTAPELLAHAEAGSRFAHLQTYASDVWALGITFYQMVTRQSPYDERRELGDQIQALPSAPRGAWPPTTGQADVDAVLAKMLALHPRERSSSAALLAAITARLGSDAPQISRAIIPYAVRRRQVVIAQRRARVGRDVALASALPALTFPRLALPPAGNADADGVEDEGASARHGSPVLGPHESAPDARHGDGVSWTTMGSVAVVAFAVGWSVGQTMS</sequence>
<evidence type="ECO:0000256" key="3">
    <source>
        <dbReference type="ARBA" id="ARBA00022777"/>
    </source>
</evidence>
<dbReference type="SMART" id="SM00220">
    <property type="entry name" value="S_TKc"/>
    <property type="match status" value="1"/>
</dbReference>
<feature type="region of interest" description="Disordered" evidence="6">
    <location>
        <begin position="76"/>
        <end position="96"/>
    </location>
</feature>
<dbReference type="InterPro" id="IPR050339">
    <property type="entry name" value="CC_SR_Kinase"/>
</dbReference>
<name>A0A0L0D837_THETB</name>
<gene>
    <name evidence="8" type="ORF">AMSG_04829</name>
</gene>
<evidence type="ECO:0000256" key="1">
    <source>
        <dbReference type="ARBA" id="ARBA00022679"/>
    </source>
</evidence>
<comment type="similarity">
    <text evidence="5">Belongs to the protein kinase superfamily. Ser/Thr protein kinase family. GCN2 subfamily.</text>
</comment>
<dbReference type="PROSITE" id="PS00108">
    <property type="entry name" value="PROTEIN_KINASE_ST"/>
    <property type="match status" value="1"/>
</dbReference>
<dbReference type="InterPro" id="IPR011009">
    <property type="entry name" value="Kinase-like_dom_sf"/>
</dbReference>
<dbReference type="CDD" id="cd14014">
    <property type="entry name" value="STKc_PknB_like"/>
    <property type="match status" value="1"/>
</dbReference>
<dbReference type="GO" id="GO:0005634">
    <property type="term" value="C:nucleus"/>
    <property type="evidence" value="ECO:0007669"/>
    <property type="project" value="TreeGrafter"/>
</dbReference>
<dbReference type="Gene3D" id="3.30.200.20">
    <property type="entry name" value="Phosphorylase Kinase, domain 1"/>
    <property type="match status" value="1"/>
</dbReference>
<dbReference type="RefSeq" id="XP_013758497.1">
    <property type="nucleotide sequence ID" value="XM_013903043.1"/>
</dbReference>
<feature type="compositionally biased region" description="Acidic residues" evidence="6">
    <location>
        <begin position="215"/>
        <end position="230"/>
    </location>
</feature>
<dbReference type="Proteomes" id="UP000054408">
    <property type="component" value="Unassembled WGS sequence"/>
</dbReference>